<sequence>MRTLLHTLGQRPSRNAYLCLLLLGLPLPLLAQDRASQELPVLQVAVSRSLAPPFVIWRDNQAVGGIDVEIAQAVAAQLKTQVEFIALPRLRVESALSSGEADMACNLSPLHLPKGEVLAQSADLFELQEMLAGNPGAPAVDKPEQINPGSVLGTLQAQAYPALEPFFAQGRLKRDDALDDERLLLKLTKDRHPYGISNRQVLSWFAAQGGENKLASWRLPLASRPYRCTFSPRGRYDARQLYAALEQLQTNGRIAQINTARSSPAVAVVVSVQSGVRDVSRSALVDLFMGQSSLLGAQLRAEPVMSMGAERQHFLGAVLQREAAQFRSAWAGQQFGGRRRAPLELGNAEAMKTHLQAHAQAVGFLPLSLVDSSLRIIYLP</sequence>
<accession>A0ABT5KB49</accession>
<dbReference type="InterPro" id="IPR018313">
    <property type="entry name" value="SBP_3_CS"/>
</dbReference>
<evidence type="ECO:0000313" key="6">
    <source>
        <dbReference type="Proteomes" id="UP001221189"/>
    </source>
</evidence>
<name>A0ABT5KB49_9BURK</name>
<dbReference type="SUPFAM" id="SSF53850">
    <property type="entry name" value="Periplasmic binding protein-like II"/>
    <property type="match status" value="1"/>
</dbReference>
<evidence type="ECO:0000256" key="3">
    <source>
        <dbReference type="ARBA" id="ARBA00022729"/>
    </source>
</evidence>
<evidence type="ECO:0000256" key="2">
    <source>
        <dbReference type="ARBA" id="ARBA00010333"/>
    </source>
</evidence>
<proteinExistence type="inferred from homology"/>
<evidence type="ECO:0000313" key="5">
    <source>
        <dbReference type="EMBL" id="MDC8771159.1"/>
    </source>
</evidence>
<comment type="subcellular location">
    <subcellularLocation>
        <location evidence="1">Cell envelope</location>
    </subcellularLocation>
</comment>
<reference evidence="5 6" key="1">
    <citation type="submission" date="2022-10" db="EMBL/GenBank/DDBJ databases">
        <title>Paucibacter sp. hw1 Genome sequencing.</title>
        <authorList>
            <person name="Park S."/>
        </authorList>
    </citation>
    <scope>NUCLEOTIDE SEQUENCE [LARGE SCALE GENOMIC DNA]</scope>
    <source>
        <strain evidence="6">hw1</strain>
    </source>
</reference>
<dbReference type="PANTHER" id="PTHR35936:SF6">
    <property type="entry name" value="AMINO ACID ABC TRANSPORTER SUBSTRATE-BINDING PAAT FAMILY PROTEIN"/>
    <property type="match status" value="1"/>
</dbReference>
<dbReference type="Pfam" id="PF00497">
    <property type="entry name" value="SBP_bac_3"/>
    <property type="match status" value="1"/>
</dbReference>
<dbReference type="PANTHER" id="PTHR35936">
    <property type="entry name" value="MEMBRANE-BOUND LYTIC MUREIN TRANSGLYCOSYLASE F"/>
    <property type="match status" value="1"/>
</dbReference>
<feature type="domain" description="Solute-binding protein family 3/N-terminal" evidence="4">
    <location>
        <begin position="43"/>
        <end position="257"/>
    </location>
</feature>
<evidence type="ECO:0000259" key="4">
    <source>
        <dbReference type="Pfam" id="PF00497"/>
    </source>
</evidence>
<keyword evidence="6" id="KW-1185">Reference proteome</keyword>
<keyword evidence="3" id="KW-0732">Signal</keyword>
<dbReference type="PROSITE" id="PS01039">
    <property type="entry name" value="SBP_BACTERIAL_3"/>
    <property type="match status" value="1"/>
</dbReference>
<protein>
    <submittedName>
        <fullName evidence="5">Transporter substrate-binding domain-containing protein</fullName>
    </submittedName>
</protein>
<dbReference type="InterPro" id="IPR001638">
    <property type="entry name" value="Solute-binding_3/MltF_N"/>
</dbReference>
<dbReference type="EMBL" id="JAQQXT010000003">
    <property type="protein sequence ID" value="MDC8771159.1"/>
    <property type="molecule type" value="Genomic_DNA"/>
</dbReference>
<comment type="caution">
    <text evidence="5">The sequence shown here is derived from an EMBL/GenBank/DDBJ whole genome shotgun (WGS) entry which is preliminary data.</text>
</comment>
<dbReference type="Gene3D" id="3.40.190.10">
    <property type="entry name" value="Periplasmic binding protein-like II"/>
    <property type="match status" value="2"/>
</dbReference>
<comment type="similarity">
    <text evidence="2">Belongs to the bacterial solute-binding protein 3 family.</text>
</comment>
<evidence type="ECO:0000256" key="1">
    <source>
        <dbReference type="ARBA" id="ARBA00004196"/>
    </source>
</evidence>
<dbReference type="Proteomes" id="UP001221189">
    <property type="component" value="Unassembled WGS sequence"/>
</dbReference>
<gene>
    <name evidence="5" type="ORF">PRZ03_06220</name>
</gene>
<dbReference type="RefSeq" id="WP_273599490.1">
    <property type="nucleotide sequence ID" value="NZ_JAQQXT010000003.1"/>
</dbReference>
<organism evidence="5 6">
    <name type="scientific">Roseateles albus</name>
    <dbReference type="NCBI Taxonomy" id="2987525"/>
    <lineage>
        <taxon>Bacteria</taxon>
        <taxon>Pseudomonadati</taxon>
        <taxon>Pseudomonadota</taxon>
        <taxon>Betaproteobacteria</taxon>
        <taxon>Burkholderiales</taxon>
        <taxon>Sphaerotilaceae</taxon>
        <taxon>Roseateles</taxon>
    </lineage>
</organism>